<dbReference type="Proteomes" id="UP000192050">
    <property type="component" value="Chromosome"/>
</dbReference>
<dbReference type="EMBL" id="JABGBP010000298">
    <property type="protein sequence ID" value="NOL60770.1"/>
    <property type="molecule type" value="Genomic_DNA"/>
</dbReference>
<gene>
    <name evidence="2" type="ORF">FAD_1787</name>
    <name evidence="3" type="ORF">HLB00_08010</name>
</gene>
<reference evidence="2 4" key="1">
    <citation type="submission" date="2011-10" db="EMBL/GenBank/DDBJ databases">
        <title>Metabolic and evolutionary patterns in the extreme acidophile Ferroplasma acidiphilum.</title>
        <authorList>
            <person name="Golyshina O.V."/>
            <person name="Kozyavkin S.A."/>
            <person name="Tatusov R.L."/>
            <person name="Slesarev A.I."/>
            <person name="Golyshin P.N."/>
        </authorList>
    </citation>
    <scope>NUCLEOTIDE SEQUENCE [LARGE SCALE GENOMIC DNA]</scope>
    <source>
        <strain evidence="2">Berkeley</strain>
        <strain evidence="4">Y</strain>
    </source>
</reference>
<evidence type="ECO:0000313" key="4">
    <source>
        <dbReference type="Proteomes" id="UP000192050"/>
    </source>
</evidence>
<feature type="transmembrane region" description="Helical" evidence="1">
    <location>
        <begin position="138"/>
        <end position="161"/>
    </location>
</feature>
<sequence>MNKKILAIGIVMIILGIAMAAGGTEYFQSSFNSVSNSHYTYNATTALNVSNPIHIKTGYLVLIEGSVGDSGLVTHSNLSMVTNLTALKSHEEKVTDSSDGIELFLGLPAGTYNYVYANNTTSTAPTYGYITGGQFDTMAGLAVGGVLIGIIGFIVMIYGAIKKEKPKNPYAADDPYNIDNIKL</sequence>
<evidence type="ECO:0000313" key="2">
    <source>
        <dbReference type="EMBL" id="ARD85626.1"/>
    </source>
</evidence>
<dbReference type="Proteomes" id="UP000546917">
    <property type="component" value="Unassembled WGS sequence"/>
</dbReference>
<evidence type="ECO:0000313" key="3">
    <source>
        <dbReference type="EMBL" id="NOL60770.1"/>
    </source>
</evidence>
<keyword evidence="1" id="KW-0472">Membrane</keyword>
<name>A0A1V0N6C3_9ARCH</name>
<keyword evidence="4" id="KW-1185">Reference proteome</keyword>
<dbReference type="GeneID" id="84218410"/>
<protein>
    <submittedName>
        <fullName evidence="2">Uncharacterized protein</fullName>
    </submittedName>
</protein>
<reference evidence="3 5" key="2">
    <citation type="submission" date="2020-05" db="EMBL/GenBank/DDBJ databases">
        <authorList>
            <person name="Zhang R."/>
        </authorList>
    </citation>
    <scope>NUCLEOTIDE SEQUENCE [LARGE SCALE GENOMIC DNA]</scope>
    <source>
        <strain evidence="3 5">DSM 28986</strain>
    </source>
</reference>
<dbReference type="KEGG" id="fai:FAD_1787"/>
<proteinExistence type="predicted"/>
<accession>A0A1V0N6C3</accession>
<dbReference type="EMBL" id="CP015363">
    <property type="protein sequence ID" value="ARD85626.1"/>
    <property type="molecule type" value="Genomic_DNA"/>
</dbReference>
<keyword evidence="1" id="KW-1133">Transmembrane helix</keyword>
<evidence type="ECO:0000313" key="5">
    <source>
        <dbReference type="Proteomes" id="UP000546917"/>
    </source>
</evidence>
<keyword evidence="1" id="KW-0812">Transmembrane</keyword>
<dbReference type="RefSeq" id="WP_081143089.1">
    <property type="nucleotide sequence ID" value="NZ_CP015363.1"/>
</dbReference>
<evidence type="ECO:0000256" key="1">
    <source>
        <dbReference type="SAM" id="Phobius"/>
    </source>
</evidence>
<organism evidence="2 4">
    <name type="scientific">Ferroplasma acidiphilum</name>
    <dbReference type="NCBI Taxonomy" id="74969"/>
    <lineage>
        <taxon>Archaea</taxon>
        <taxon>Methanobacteriati</taxon>
        <taxon>Thermoplasmatota</taxon>
        <taxon>Thermoplasmata</taxon>
        <taxon>Thermoplasmatales</taxon>
        <taxon>Ferroplasmaceae</taxon>
        <taxon>Ferroplasma</taxon>
    </lineage>
</organism>
<dbReference type="AlphaFoldDB" id="A0A1V0N6C3"/>